<accession>A0A9P8MWW1</accession>
<dbReference type="PANTHER" id="PTHR36847:SF1">
    <property type="entry name" value="AMIDOLIGASE ENZYME"/>
    <property type="match status" value="1"/>
</dbReference>
<organism evidence="2 3">
    <name type="scientific">Hirsutella rhossiliensis</name>
    <dbReference type="NCBI Taxonomy" id="111463"/>
    <lineage>
        <taxon>Eukaryota</taxon>
        <taxon>Fungi</taxon>
        <taxon>Dikarya</taxon>
        <taxon>Ascomycota</taxon>
        <taxon>Pezizomycotina</taxon>
        <taxon>Sordariomycetes</taxon>
        <taxon>Hypocreomycetidae</taxon>
        <taxon>Hypocreales</taxon>
        <taxon>Ophiocordycipitaceae</taxon>
        <taxon>Hirsutella</taxon>
    </lineage>
</organism>
<dbReference type="OrthoDB" id="412402at2759"/>
<gene>
    <name evidence="2" type="ORF">HRG_05225</name>
</gene>
<evidence type="ECO:0000256" key="1">
    <source>
        <dbReference type="SAM" id="MobiDB-lite"/>
    </source>
</evidence>
<dbReference type="AlphaFoldDB" id="A0A9P8MWW1"/>
<dbReference type="GeneID" id="68354354"/>
<dbReference type="PANTHER" id="PTHR36847">
    <property type="entry name" value="AMIDOLIGASE ENZYME"/>
    <property type="match status" value="1"/>
</dbReference>
<dbReference type="EMBL" id="JAIZPD010000005">
    <property type="protein sequence ID" value="KAH0962715.1"/>
    <property type="molecule type" value="Genomic_DNA"/>
</dbReference>
<evidence type="ECO:0000313" key="2">
    <source>
        <dbReference type="EMBL" id="KAH0962715.1"/>
    </source>
</evidence>
<dbReference type="RefSeq" id="XP_044720228.1">
    <property type="nucleotide sequence ID" value="XM_044863696.1"/>
</dbReference>
<keyword evidence="3" id="KW-1185">Reference proteome</keyword>
<sequence>MSELDAGLPQVSKVLSALRETKMQVVANSSCGMHVHVGVEGGMRLMHAKKVFTLAALLDQPVMLSGARAGIALHLREPGQGKCRLDVDDSSSDEESSGEDKRPDFDFEGTQSTYEFRFPQMSFDKDFIKHWAELVCKIIELAMLPAPQFAALLERVSGVLEEIEDAKGEGLEKIWPVLNLQHQIPFWHAQLERHKRGEFISHVDARGTLRP</sequence>
<feature type="compositionally biased region" description="Acidic residues" evidence="1">
    <location>
        <begin position="88"/>
        <end position="97"/>
    </location>
</feature>
<comment type="caution">
    <text evidence="2">The sequence shown here is derived from an EMBL/GenBank/DDBJ whole genome shotgun (WGS) entry which is preliminary data.</text>
</comment>
<reference evidence="2" key="1">
    <citation type="submission" date="2021-09" db="EMBL/GenBank/DDBJ databases">
        <title>A high-quality genome of the endoparasitic fungus Hirsutella rhossiliensis with a comparison of Hirsutella genomes reveals transposable elements contributing to genome size variation.</title>
        <authorList>
            <person name="Lin R."/>
            <person name="Jiao Y."/>
            <person name="Sun X."/>
            <person name="Ling J."/>
            <person name="Xie B."/>
            <person name="Cheng X."/>
        </authorList>
    </citation>
    <scope>NUCLEOTIDE SEQUENCE</scope>
    <source>
        <strain evidence="2">HR02</strain>
    </source>
</reference>
<evidence type="ECO:0000313" key="3">
    <source>
        <dbReference type="Proteomes" id="UP000824596"/>
    </source>
</evidence>
<dbReference type="Pfam" id="PF12224">
    <property type="entry name" value="Amidoligase_2"/>
    <property type="match status" value="1"/>
</dbReference>
<dbReference type="Proteomes" id="UP000824596">
    <property type="component" value="Unassembled WGS sequence"/>
</dbReference>
<proteinExistence type="predicted"/>
<protein>
    <submittedName>
        <fullName evidence="2">Uncharacterized protein</fullName>
    </submittedName>
</protein>
<name>A0A9P8MWW1_9HYPO</name>
<feature type="region of interest" description="Disordered" evidence="1">
    <location>
        <begin position="83"/>
        <end position="105"/>
    </location>
</feature>
<dbReference type="InterPro" id="IPR022025">
    <property type="entry name" value="Amidoligase_2"/>
</dbReference>